<accession>A0A8D2QK75</accession>
<evidence type="ECO:0000256" key="3">
    <source>
        <dbReference type="ARBA" id="ARBA00022737"/>
    </source>
</evidence>
<comment type="similarity">
    <text evidence="2">Belongs to the TFB1 family.</text>
</comment>
<dbReference type="AlphaFoldDB" id="A0A8D2QK75"/>
<feature type="domain" description="BSD" evidence="7">
    <location>
        <begin position="153"/>
        <end position="205"/>
    </location>
</feature>
<protein>
    <submittedName>
        <fullName evidence="8">Ral transcription factor IIH subunit 1</fullName>
    </submittedName>
</protein>
<keyword evidence="6" id="KW-0539">Nucleus</keyword>
<reference evidence="8" key="2">
    <citation type="submission" date="2025-09" db="UniProtKB">
        <authorList>
            <consortium name="Ensembl"/>
        </authorList>
    </citation>
    <scope>IDENTIFICATION</scope>
</reference>
<keyword evidence="9" id="KW-1185">Reference proteome</keyword>
<dbReference type="SUPFAM" id="SSF140383">
    <property type="entry name" value="BSD domain-like"/>
    <property type="match status" value="2"/>
</dbReference>
<evidence type="ECO:0000256" key="6">
    <source>
        <dbReference type="ARBA" id="ARBA00023242"/>
    </source>
</evidence>
<dbReference type="GO" id="GO:0000439">
    <property type="term" value="C:transcription factor TFIIH core complex"/>
    <property type="evidence" value="ECO:0007669"/>
    <property type="project" value="InterPro"/>
</dbReference>
<evidence type="ECO:0000259" key="7">
    <source>
        <dbReference type="PROSITE" id="PS50858"/>
    </source>
</evidence>
<gene>
    <name evidence="8" type="primary">GTF2H1</name>
</gene>
<dbReference type="InterPro" id="IPR005607">
    <property type="entry name" value="BSD_dom"/>
</dbReference>
<dbReference type="GO" id="GO:0006351">
    <property type="term" value="P:DNA-templated transcription"/>
    <property type="evidence" value="ECO:0007669"/>
    <property type="project" value="InterPro"/>
</dbReference>
<keyword evidence="4" id="KW-0805">Transcription regulation</keyword>
<evidence type="ECO:0000256" key="2">
    <source>
        <dbReference type="ARBA" id="ARBA00009448"/>
    </source>
</evidence>
<evidence type="ECO:0000256" key="1">
    <source>
        <dbReference type="ARBA" id="ARBA00004123"/>
    </source>
</evidence>
<evidence type="ECO:0000256" key="5">
    <source>
        <dbReference type="ARBA" id="ARBA00023163"/>
    </source>
</evidence>
<evidence type="ECO:0000313" key="9">
    <source>
        <dbReference type="Proteomes" id="UP000694413"/>
    </source>
</evidence>
<dbReference type="Gene3D" id="6.10.140.1200">
    <property type="match status" value="1"/>
</dbReference>
<dbReference type="PROSITE" id="PS50858">
    <property type="entry name" value="BSD"/>
    <property type="match status" value="2"/>
</dbReference>
<dbReference type="SUPFAM" id="SSF50729">
    <property type="entry name" value="PH domain-like"/>
    <property type="match status" value="1"/>
</dbReference>
<dbReference type="InterPro" id="IPR011993">
    <property type="entry name" value="PH-like_dom_sf"/>
</dbReference>
<reference evidence="8" key="1">
    <citation type="submission" date="2025-08" db="UniProtKB">
        <authorList>
            <consortium name="Ensembl"/>
        </authorList>
    </citation>
    <scope>IDENTIFICATION</scope>
</reference>
<dbReference type="SMART" id="SM00751">
    <property type="entry name" value="BSD"/>
    <property type="match status" value="2"/>
</dbReference>
<dbReference type="GO" id="GO:0006289">
    <property type="term" value="P:nucleotide-excision repair"/>
    <property type="evidence" value="ECO:0007669"/>
    <property type="project" value="InterPro"/>
</dbReference>
<dbReference type="Pfam" id="PF03909">
    <property type="entry name" value="BSD"/>
    <property type="match status" value="1"/>
</dbReference>
<keyword evidence="3" id="KW-0677">Repeat</keyword>
<dbReference type="InterPro" id="IPR027079">
    <property type="entry name" value="Tfb1/GTF2H1"/>
</dbReference>
<evidence type="ECO:0000256" key="4">
    <source>
        <dbReference type="ARBA" id="ARBA00023015"/>
    </source>
</evidence>
<comment type="subcellular location">
    <subcellularLocation>
        <location evidence="1">Nucleus</location>
    </subcellularLocation>
</comment>
<dbReference type="Ensembl" id="ENSZALT00000028412.1">
    <property type="protein sequence ID" value="ENSZALP00000021798.1"/>
    <property type="gene ID" value="ENSZALG00000016950.1"/>
</dbReference>
<sequence length="474" mass="53751">MAERIAWAPEGKDRFTVSHMYADIKCQKISPEGKAKIQLQLVLHAGDTTNFHFSNESTAVKERDAVKDLLQQLLPKFKRKANKELEEKNRMLQEDPVLFQLYKDLVVSQVISAEEFWANRLSLNAGDNSAAPNKQDVGISAAFLADVRPQTDGCNGLRYNLTSDIIESIFRTYPAVKMKYAENVPHNMTEREFWTRFFQSHYFHRDRLNTGSKDLFAECAKLDEKGLKAMVSQGVKNPLIDLTALEDKTLDEGYGVASVASTSNASKSARESSNAAIIKRFNHHIAVLSNGFLDVKTIALNLKKSDRYYHGPTPIQSQQYATSQDIINSFQSIRQEMEAYVPKLTQVLSSGDAASTIAVLSPGGALMQGGTQQAINQMVPNDIQSELKHLYVAVGELLRHFWSCFPVNTPFLEEKVVKMRSNLERFQVTKLCPFQEKIRRQYLSTNLVSHIEEMLQTAYNKFHTWQSRRMLKKT</sequence>
<keyword evidence="5" id="KW-0804">Transcription</keyword>
<proteinExistence type="inferred from homology"/>
<dbReference type="Proteomes" id="UP000694413">
    <property type="component" value="Unassembled WGS sequence"/>
</dbReference>
<dbReference type="Gene3D" id="2.30.29.30">
    <property type="entry name" value="Pleckstrin-homology domain (PH domain)/Phosphotyrosine-binding domain (PTB)"/>
    <property type="match status" value="1"/>
</dbReference>
<evidence type="ECO:0000313" key="8">
    <source>
        <dbReference type="Ensembl" id="ENSZALP00000021798.1"/>
    </source>
</evidence>
<feature type="domain" description="BSD" evidence="7">
    <location>
        <begin position="73"/>
        <end position="121"/>
    </location>
</feature>
<dbReference type="InterPro" id="IPR035925">
    <property type="entry name" value="BSD_dom_sf"/>
</dbReference>
<dbReference type="Pfam" id="PF08567">
    <property type="entry name" value="PH_TFIIH"/>
    <property type="match status" value="1"/>
</dbReference>
<name>A0A8D2QK75_ZONAL</name>
<dbReference type="CDD" id="cd13229">
    <property type="entry name" value="PH_TFIIH"/>
    <property type="match status" value="1"/>
</dbReference>
<dbReference type="InterPro" id="IPR013876">
    <property type="entry name" value="TFIIH_BTF_p62_N"/>
</dbReference>
<dbReference type="PANTHER" id="PTHR12856">
    <property type="entry name" value="TRANSCRIPTION INITIATION FACTOR IIH-RELATED"/>
    <property type="match status" value="1"/>
</dbReference>
<organism evidence="8 9">
    <name type="scientific">Zonotrichia albicollis</name>
    <name type="common">White-throated sparrow</name>
    <name type="synonym">Fringilla albicollis</name>
    <dbReference type="NCBI Taxonomy" id="44394"/>
    <lineage>
        <taxon>Eukaryota</taxon>
        <taxon>Metazoa</taxon>
        <taxon>Chordata</taxon>
        <taxon>Craniata</taxon>
        <taxon>Vertebrata</taxon>
        <taxon>Euteleostomi</taxon>
        <taxon>Archelosauria</taxon>
        <taxon>Archosauria</taxon>
        <taxon>Dinosauria</taxon>
        <taxon>Saurischia</taxon>
        <taxon>Theropoda</taxon>
        <taxon>Coelurosauria</taxon>
        <taxon>Aves</taxon>
        <taxon>Neognathae</taxon>
        <taxon>Neoaves</taxon>
        <taxon>Telluraves</taxon>
        <taxon>Australaves</taxon>
        <taxon>Passeriformes</taxon>
        <taxon>Passerellidae</taxon>
        <taxon>Zonotrichia</taxon>
    </lineage>
</organism>